<dbReference type="PROSITE" id="PS51257">
    <property type="entry name" value="PROKAR_LIPOPROTEIN"/>
    <property type="match status" value="1"/>
</dbReference>
<dbReference type="OrthoDB" id="9773938at2"/>
<dbReference type="Proteomes" id="UP000006054">
    <property type="component" value="Chromosome"/>
</dbReference>
<dbReference type="STRING" id="880071.Fleli_2819"/>
<dbReference type="RefSeq" id="WP_014798607.1">
    <property type="nucleotide sequence ID" value="NC_018018.1"/>
</dbReference>
<gene>
    <name evidence="2" type="ordered locus">Fleli_2819</name>
</gene>
<dbReference type="Pfam" id="PF16819">
    <property type="entry name" value="DUF5074"/>
    <property type="match status" value="1"/>
</dbReference>
<dbReference type="KEGG" id="fli:Fleli_2819"/>
<sequence length="358" mass="40567" precursor="true">MKNLSYIFRISCFFILSLSLFSCEIDGQSPIGTDSGIASKDYQNGFFVVNEGNFSWGKGTISFIHQDGIDRGIVENNIFERVNNEPLGNVAQSMTIHNGKGYIVVNNSQKVEVVDVTTLEQIATIENLNSPRYFIGISDSKAYVTTIYRDLIYVIDLQTNRITKEIRTSNWTEKMVRLGDYVWVTSHDADKVWVIDSDSDEIIHTITTPTGSKSIVADAAQNRVWILATGSDTENARLITSSLSDVRSSESRVFDADENPQFLSIYNNNLYWVSYNNLYQLSSFQTDSRLPQTPFIEGLGTQNTLIYNAVISPKNGRLLFADALDYQQEGYIFEYDLQTKREVERYKVGIIPNDICFK</sequence>
<accession>I4AMI7</accession>
<evidence type="ECO:0000313" key="2">
    <source>
        <dbReference type="EMBL" id="AFM05172.1"/>
    </source>
</evidence>
<dbReference type="InterPro" id="IPR051200">
    <property type="entry name" value="Host-pathogen_enzymatic-act"/>
</dbReference>
<dbReference type="eggNOG" id="COG3391">
    <property type="taxonomic scope" value="Bacteria"/>
</dbReference>
<dbReference type="PANTHER" id="PTHR47197:SF3">
    <property type="entry name" value="DIHYDRO-HEME D1 DEHYDROGENASE"/>
    <property type="match status" value="1"/>
</dbReference>
<feature type="signal peptide" evidence="1">
    <location>
        <begin position="1"/>
        <end position="24"/>
    </location>
</feature>
<feature type="chain" id="PRO_5003685909" description="YVTN family beta-propeller repeat protein" evidence="1">
    <location>
        <begin position="25"/>
        <end position="358"/>
    </location>
</feature>
<protein>
    <recommendedName>
        <fullName evidence="4">YVTN family beta-propeller repeat protein</fullName>
    </recommendedName>
</protein>
<dbReference type="AlphaFoldDB" id="I4AMI7"/>
<reference evidence="3" key="1">
    <citation type="submission" date="2012-06" db="EMBL/GenBank/DDBJ databases">
        <title>The complete genome of Flexibacter litoralis DSM 6794.</title>
        <authorList>
            <person name="Lucas S."/>
            <person name="Copeland A."/>
            <person name="Lapidus A."/>
            <person name="Glavina del Rio T."/>
            <person name="Dalin E."/>
            <person name="Tice H."/>
            <person name="Bruce D."/>
            <person name="Goodwin L."/>
            <person name="Pitluck S."/>
            <person name="Peters L."/>
            <person name="Ovchinnikova G."/>
            <person name="Lu M."/>
            <person name="Kyrpides N."/>
            <person name="Mavromatis K."/>
            <person name="Ivanova N."/>
            <person name="Brettin T."/>
            <person name="Detter J.C."/>
            <person name="Han C."/>
            <person name="Larimer F."/>
            <person name="Land M."/>
            <person name="Hauser L."/>
            <person name="Markowitz V."/>
            <person name="Cheng J.-F."/>
            <person name="Hugenholtz P."/>
            <person name="Woyke T."/>
            <person name="Wu D."/>
            <person name="Spring S."/>
            <person name="Lang E."/>
            <person name="Kopitz M."/>
            <person name="Brambilla E."/>
            <person name="Klenk H.-P."/>
            <person name="Eisen J.A."/>
        </authorList>
    </citation>
    <scope>NUCLEOTIDE SEQUENCE [LARGE SCALE GENOMIC DNA]</scope>
    <source>
        <strain evidence="3">ATCC 23117 / DSM 6794 / NBRC 15988 / NCIMB 1366 / Sio-4</strain>
    </source>
</reference>
<dbReference type="EMBL" id="CP003345">
    <property type="protein sequence ID" value="AFM05172.1"/>
    <property type="molecule type" value="Genomic_DNA"/>
</dbReference>
<organism evidence="2 3">
    <name type="scientific">Bernardetia litoralis (strain ATCC 23117 / DSM 6794 / NBRC 15988 / NCIMB 1366 / Fx l1 / Sio-4)</name>
    <name type="common">Flexibacter litoralis</name>
    <dbReference type="NCBI Taxonomy" id="880071"/>
    <lineage>
        <taxon>Bacteria</taxon>
        <taxon>Pseudomonadati</taxon>
        <taxon>Bacteroidota</taxon>
        <taxon>Cytophagia</taxon>
        <taxon>Cytophagales</taxon>
        <taxon>Bernardetiaceae</taxon>
        <taxon>Bernardetia</taxon>
    </lineage>
</organism>
<keyword evidence="3" id="KW-1185">Reference proteome</keyword>
<dbReference type="Gene3D" id="2.130.10.10">
    <property type="entry name" value="YVTN repeat-like/Quinoprotein amine dehydrogenase"/>
    <property type="match status" value="1"/>
</dbReference>
<dbReference type="InterPro" id="IPR015943">
    <property type="entry name" value="WD40/YVTN_repeat-like_dom_sf"/>
</dbReference>
<evidence type="ECO:0000256" key="1">
    <source>
        <dbReference type="SAM" id="SignalP"/>
    </source>
</evidence>
<dbReference type="InterPro" id="IPR031815">
    <property type="entry name" value="DUF5074"/>
</dbReference>
<dbReference type="SUPFAM" id="SSF50974">
    <property type="entry name" value="Nitrous oxide reductase, N-terminal domain"/>
    <property type="match status" value="1"/>
</dbReference>
<dbReference type="PANTHER" id="PTHR47197">
    <property type="entry name" value="PROTEIN NIRF"/>
    <property type="match status" value="1"/>
</dbReference>
<proteinExistence type="predicted"/>
<dbReference type="InterPro" id="IPR011045">
    <property type="entry name" value="N2O_reductase_N"/>
</dbReference>
<evidence type="ECO:0008006" key="4">
    <source>
        <dbReference type="Google" id="ProtNLM"/>
    </source>
</evidence>
<dbReference type="HOGENOM" id="CLU_035696_0_0_10"/>
<keyword evidence="1" id="KW-0732">Signal</keyword>
<name>I4AMI7_BERLS</name>
<evidence type="ECO:0000313" key="3">
    <source>
        <dbReference type="Proteomes" id="UP000006054"/>
    </source>
</evidence>